<dbReference type="InterPro" id="IPR003594">
    <property type="entry name" value="HATPase_dom"/>
</dbReference>
<dbReference type="InterPro" id="IPR035965">
    <property type="entry name" value="PAS-like_dom_sf"/>
</dbReference>
<dbReference type="InterPro" id="IPR001610">
    <property type="entry name" value="PAC"/>
</dbReference>
<keyword evidence="11" id="KW-1185">Reference proteome</keyword>
<dbReference type="SUPFAM" id="SSF55874">
    <property type="entry name" value="ATPase domain of HSP90 chaperone/DNA topoisomerase II/histidine kinase"/>
    <property type="match status" value="1"/>
</dbReference>
<gene>
    <name evidence="10" type="ORF">EGH21_19285</name>
</gene>
<dbReference type="InterPro" id="IPR005467">
    <property type="entry name" value="His_kinase_dom"/>
</dbReference>
<keyword evidence="3" id="KW-0597">Phosphoprotein</keyword>
<feature type="domain" description="PAC" evidence="9">
    <location>
        <begin position="111"/>
        <end position="163"/>
    </location>
</feature>
<dbReference type="Proteomes" id="UP001430377">
    <property type="component" value="Unassembled WGS sequence"/>
</dbReference>
<dbReference type="SMART" id="SM00387">
    <property type="entry name" value="HATPase_c"/>
    <property type="match status" value="1"/>
</dbReference>
<evidence type="ECO:0000256" key="2">
    <source>
        <dbReference type="ARBA" id="ARBA00012438"/>
    </source>
</evidence>
<evidence type="ECO:0000259" key="7">
    <source>
        <dbReference type="PROSITE" id="PS50109"/>
    </source>
</evidence>
<dbReference type="InterPro" id="IPR000014">
    <property type="entry name" value="PAS"/>
</dbReference>
<evidence type="ECO:0000256" key="4">
    <source>
        <dbReference type="ARBA" id="ARBA00022679"/>
    </source>
</evidence>
<dbReference type="Pfam" id="PF02518">
    <property type="entry name" value="HATPase_c"/>
    <property type="match status" value="1"/>
</dbReference>
<dbReference type="SMART" id="SM00091">
    <property type="entry name" value="PAS"/>
    <property type="match status" value="1"/>
</dbReference>
<dbReference type="PROSITE" id="PS50113">
    <property type="entry name" value="PAC"/>
    <property type="match status" value="1"/>
</dbReference>
<dbReference type="AlphaFoldDB" id="A0AAW4PVH3"/>
<feature type="domain" description="PAS" evidence="8">
    <location>
        <begin position="38"/>
        <end position="84"/>
    </location>
</feature>
<accession>A0AAW4PVH3</accession>
<dbReference type="Gene3D" id="1.10.287.130">
    <property type="match status" value="1"/>
</dbReference>
<evidence type="ECO:0000256" key="1">
    <source>
        <dbReference type="ARBA" id="ARBA00000085"/>
    </source>
</evidence>
<dbReference type="PANTHER" id="PTHR43711">
    <property type="entry name" value="TWO-COMPONENT HISTIDINE KINASE"/>
    <property type="match status" value="1"/>
</dbReference>
<dbReference type="Pfam" id="PF13426">
    <property type="entry name" value="PAS_9"/>
    <property type="match status" value="1"/>
</dbReference>
<name>A0AAW4PVH3_9EURY</name>
<dbReference type="InterPro" id="IPR004358">
    <property type="entry name" value="Sig_transdc_His_kin-like_C"/>
</dbReference>
<evidence type="ECO:0000259" key="8">
    <source>
        <dbReference type="PROSITE" id="PS50112"/>
    </source>
</evidence>
<dbReference type="InterPro" id="IPR050736">
    <property type="entry name" value="Sensor_HK_Regulatory"/>
</dbReference>
<reference evidence="10 11" key="1">
    <citation type="submission" date="2021-06" db="EMBL/GenBank/DDBJ databases">
        <title>Halomicroarcula sp. a new haloarchaeum isolated from saline soil.</title>
        <authorList>
            <person name="Duran-Viseras A."/>
            <person name="Sanchez-Porro C."/>
            <person name="Ventosa A."/>
        </authorList>
    </citation>
    <scope>NUCLEOTIDE SEQUENCE [LARGE SCALE GENOMIC DNA]</scope>
    <source>
        <strain evidence="10 11">F13</strain>
    </source>
</reference>
<dbReference type="Gene3D" id="3.30.565.10">
    <property type="entry name" value="Histidine kinase-like ATPase, C-terminal domain"/>
    <property type="match status" value="1"/>
</dbReference>
<dbReference type="PROSITE" id="PS50109">
    <property type="entry name" value="HIS_KIN"/>
    <property type="match status" value="1"/>
</dbReference>
<protein>
    <recommendedName>
        <fullName evidence="2">histidine kinase</fullName>
        <ecNumber evidence="2">2.7.13.3</ecNumber>
    </recommendedName>
</protein>
<evidence type="ECO:0000259" key="9">
    <source>
        <dbReference type="PROSITE" id="PS50113"/>
    </source>
</evidence>
<dbReference type="EMBL" id="RKLR01000011">
    <property type="protein sequence ID" value="MBX0325172.1"/>
    <property type="molecule type" value="Genomic_DNA"/>
</dbReference>
<proteinExistence type="predicted"/>
<dbReference type="PRINTS" id="PR00344">
    <property type="entry name" value="BCTRLSENSOR"/>
</dbReference>
<dbReference type="SMART" id="SM00388">
    <property type="entry name" value="HisKA"/>
    <property type="match status" value="1"/>
</dbReference>
<dbReference type="SMART" id="SM00086">
    <property type="entry name" value="PAC"/>
    <property type="match status" value="1"/>
</dbReference>
<dbReference type="PROSITE" id="PS50112">
    <property type="entry name" value="PAS"/>
    <property type="match status" value="1"/>
</dbReference>
<evidence type="ECO:0000313" key="10">
    <source>
        <dbReference type="EMBL" id="MBX0325172.1"/>
    </source>
</evidence>
<dbReference type="RefSeq" id="WP_220620040.1">
    <property type="nucleotide sequence ID" value="NZ_RKLR01000011.1"/>
</dbReference>
<evidence type="ECO:0000256" key="3">
    <source>
        <dbReference type="ARBA" id="ARBA00022553"/>
    </source>
</evidence>
<dbReference type="InterPro" id="IPR003661">
    <property type="entry name" value="HisK_dim/P_dom"/>
</dbReference>
<dbReference type="SUPFAM" id="SSF55785">
    <property type="entry name" value="PYP-like sensor domain (PAS domain)"/>
    <property type="match status" value="1"/>
</dbReference>
<dbReference type="SUPFAM" id="SSF47384">
    <property type="entry name" value="Homodimeric domain of signal transducing histidine kinase"/>
    <property type="match status" value="1"/>
</dbReference>
<dbReference type="Gene3D" id="3.30.450.20">
    <property type="entry name" value="PAS domain"/>
    <property type="match status" value="1"/>
</dbReference>
<dbReference type="CDD" id="cd00130">
    <property type="entry name" value="PAS"/>
    <property type="match status" value="1"/>
</dbReference>
<comment type="catalytic activity">
    <reaction evidence="1">
        <text>ATP + protein L-histidine = ADP + protein N-phospho-L-histidine.</text>
        <dbReference type="EC" id="2.7.13.3"/>
    </reaction>
</comment>
<dbReference type="PANTHER" id="PTHR43711:SF1">
    <property type="entry name" value="HISTIDINE KINASE 1"/>
    <property type="match status" value="1"/>
</dbReference>
<feature type="domain" description="Histidine kinase" evidence="7">
    <location>
        <begin position="174"/>
        <end position="368"/>
    </location>
</feature>
<comment type="caution">
    <text evidence="10">The sequence shown here is derived from an EMBL/GenBank/DDBJ whole genome shotgun (WGS) entry which is preliminary data.</text>
</comment>
<keyword evidence="6" id="KW-0902">Two-component regulatory system</keyword>
<evidence type="ECO:0000256" key="6">
    <source>
        <dbReference type="ARBA" id="ARBA00023012"/>
    </source>
</evidence>
<dbReference type="CDD" id="cd00075">
    <property type="entry name" value="HATPase"/>
    <property type="match status" value="1"/>
</dbReference>
<dbReference type="EC" id="2.7.13.3" evidence="2"/>
<organism evidence="10 11">
    <name type="scientific">Haloarcula rubra</name>
    <dbReference type="NCBI Taxonomy" id="2487747"/>
    <lineage>
        <taxon>Archaea</taxon>
        <taxon>Methanobacteriati</taxon>
        <taxon>Methanobacteriota</taxon>
        <taxon>Stenosarchaea group</taxon>
        <taxon>Halobacteria</taxon>
        <taxon>Halobacteriales</taxon>
        <taxon>Haloarculaceae</taxon>
        <taxon>Haloarcula</taxon>
    </lineage>
</organism>
<evidence type="ECO:0000313" key="11">
    <source>
        <dbReference type="Proteomes" id="UP001430377"/>
    </source>
</evidence>
<dbReference type="InterPro" id="IPR036890">
    <property type="entry name" value="HATPase_C_sf"/>
</dbReference>
<sequence>MKLSVDTEYFQVEKTHDAFIPPEGEVYERDTEEMGSIHHQSFLEAIEAAGHSIYVTDENGVIEYANPEFEKITGYSKHEAVGQTPRILKSGEHNQQFYQELWETIISGEVWRGEITNTTKSGNQFVVDQSIAPVTDDTGAITNFVSVNIDITDQKERERELKRERDRLDEFANIVSHDLRNPLTVIKGRVKLAREETDSEHLDAIETAAARMERLINDVLWLSREGRDIGSLDAVQLSDVVDSAWTLVADGADKPELRYKDGPQSLPTFEADSDRLRQLLENLFRNTIEHGGDDVTVTVGVLDDGFYIEDNGPGIPESRRDDVFTPGYSTSEAGTGFGLSIVKQVVEGHGWVVRVTDGSNGGARFEITGIHPINEEMRMSKDS</sequence>
<dbReference type="GO" id="GO:0000155">
    <property type="term" value="F:phosphorelay sensor kinase activity"/>
    <property type="evidence" value="ECO:0007669"/>
    <property type="project" value="InterPro"/>
</dbReference>
<dbReference type="Pfam" id="PF00512">
    <property type="entry name" value="HisKA"/>
    <property type="match status" value="1"/>
</dbReference>
<dbReference type="NCBIfam" id="TIGR00229">
    <property type="entry name" value="sensory_box"/>
    <property type="match status" value="1"/>
</dbReference>
<dbReference type="InterPro" id="IPR036097">
    <property type="entry name" value="HisK_dim/P_sf"/>
</dbReference>
<evidence type="ECO:0000256" key="5">
    <source>
        <dbReference type="ARBA" id="ARBA00022777"/>
    </source>
</evidence>
<keyword evidence="4" id="KW-0808">Transferase</keyword>
<dbReference type="InterPro" id="IPR000700">
    <property type="entry name" value="PAS-assoc_C"/>
</dbReference>
<keyword evidence="5" id="KW-0418">Kinase</keyword>
<dbReference type="CDD" id="cd00082">
    <property type="entry name" value="HisKA"/>
    <property type="match status" value="1"/>
</dbReference>